<keyword evidence="3 8" id="KW-0378">Hydrolase</keyword>
<dbReference type="GO" id="GO:0031047">
    <property type="term" value="P:regulatory ncRNA-mediated gene silencing"/>
    <property type="evidence" value="ECO:0007669"/>
    <property type="project" value="UniProtKB-ARBA"/>
</dbReference>
<dbReference type="PROSITE" id="PS51195">
    <property type="entry name" value="Q_MOTIF"/>
    <property type="match status" value="1"/>
</dbReference>
<feature type="region of interest" description="Disordered" evidence="9">
    <location>
        <begin position="583"/>
        <end position="671"/>
    </location>
</feature>
<keyword evidence="5 8" id="KW-0067">ATP-binding</keyword>
<dbReference type="PROSITE" id="PS00039">
    <property type="entry name" value="DEAD_ATP_HELICASE"/>
    <property type="match status" value="1"/>
</dbReference>
<dbReference type="InterPro" id="IPR011545">
    <property type="entry name" value="DEAD/DEAH_box_helicase_dom"/>
</dbReference>
<evidence type="ECO:0000256" key="9">
    <source>
        <dbReference type="SAM" id="MobiDB-lite"/>
    </source>
</evidence>
<dbReference type="Pfam" id="PF00270">
    <property type="entry name" value="DEAD"/>
    <property type="match status" value="1"/>
</dbReference>
<dbReference type="EMBL" id="WJQU01000002">
    <property type="protein sequence ID" value="KAJ6644558.1"/>
    <property type="molecule type" value="Genomic_DNA"/>
</dbReference>
<gene>
    <name evidence="13" type="primary">Ddx17</name>
    <name evidence="13" type="ORF">Bhyg_09527</name>
</gene>
<organism evidence="13 14">
    <name type="scientific">Pseudolycoriella hygida</name>
    <dbReference type="NCBI Taxonomy" id="35572"/>
    <lineage>
        <taxon>Eukaryota</taxon>
        <taxon>Metazoa</taxon>
        <taxon>Ecdysozoa</taxon>
        <taxon>Arthropoda</taxon>
        <taxon>Hexapoda</taxon>
        <taxon>Insecta</taxon>
        <taxon>Pterygota</taxon>
        <taxon>Neoptera</taxon>
        <taxon>Endopterygota</taxon>
        <taxon>Diptera</taxon>
        <taxon>Nematocera</taxon>
        <taxon>Sciaroidea</taxon>
        <taxon>Sciaridae</taxon>
        <taxon>Pseudolycoriella</taxon>
    </lineage>
</organism>
<dbReference type="FunFam" id="3.40.50.300:FF:000008">
    <property type="entry name" value="ATP-dependent RNA helicase RhlB"/>
    <property type="match status" value="1"/>
</dbReference>
<accession>A0A9Q0N6M8</accession>
<feature type="domain" description="Helicase ATP-binding" evidence="10">
    <location>
        <begin position="108"/>
        <end position="285"/>
    </location>
</feature>
<keyword evidence="4 8" id="KW-0347">Helicase</keyword>
<feature type="domain" description="DEAD-box RNA helicase Q" evidence="12">
    <location>
        <begin position="77"/>
        <end position="105"/>
    </location>
</feature>
<dbReference type="Gene3D" id="3.40.50.300">
    <property type="entry name" value="P-loop containing nucleotide triphosphate hydrolases"/>
    <property type="match status" value="2"/>
</dbReference>
<protein>
    <recommendedName>
        <fullName evidence="1">RNA helicase</fullName>
        <ecNumber evidence="1">3.6.4.13</ecNumber>
    </recommendedName>
</protein>
<proteinExistence type="inferred from homology"/>
<dbReference type="PROSITE" id="PS51192">
    <property type="entry name" value="HELICASE_ATP_BIND_1"/>
    <property type="match status" value="1"/>
</dbReference>
<dbReference type="PROSITE" id="PS51194">
    <property type="entry name" value="HELICASE_CTER"/>
    <property type="match status" value="1"/>
</dbReference>
<dbReference type="GO" id="GO:0003676">
    <property type="term" value="F:nucleic acid binding"/>
    <property type="evidence" value="ECO:0007669"/>
    <property type="project" value="InterPro"/>
</dbReference>
<keyword evidence="2 8" id="KW-0547">Nucleotide-binding</keyword>
<evidence type="ECO:0000256" key="3">
    <source>
        <dbReference type="ARBA" id="ARBA00022801"/>
    </source>
</evidence>
<dbReference type="SUPFAM" id="SSF52540">
    <property type="entry name" value="P-loop containing nucleoside triphosphate hydrolases"/>
    <property type="match status" value="1"/>
</dbReference>
<evidence type="ECO:0000259" key="11">
    <source>
        <dbReference type="PROSITE" id="PS51194"/>
    </source>
</evidence>
<evidence type="ECO:0000256" key="2">
    <source>
        <dbReference type="ARBA" id="ARBA00022741"/>
    </source>
</evidence>
<sequence length="770" mass="86849">MKNEFMTKEDRAKLQSEKAKNPGKGLETPKWDKLDPFEKNFYVPHANAVNRTEEEIEEFRKKLEITVMGTDVPQPTQALEESNFPESVMIEMKKQGFSTPTSIQSQGWPIALSGRDMVGIAQTGSGKTLAYMLPAIVHIQNQPRLQRGDGPIVLVLAPTRELAQQIQAVTHDYGLNSNPLIRHTCIFGGSPKGPQARDLDRGVEVIIATPGRLIDFLERGVTNLRRCTYLVLDEADRMLDMGFEPQIRKIIEQIRPDRQVLMWSATWPKEVQTLAEDFLNDYIQINIGSLNLAANHNIRQLIEICQEEEKEGRIINLLREIAADRTNKIIVFVETKKKVEDILKSIRQEGFAATSIHGDKSQPERDFVLTDFRTGKSSILIATDVAARGLDVEDVKFVINYDYPNSSEDYIHRIGRTGRCQQSGTAYTFFTPGNARQARELVSVLEEAGQHPTQDLLEMARLTGGGKGRNRWPTRANPVPMGNQMKNSYNNYSNNHQPKVIYPKNNWQVRPDGSPSSSNASDAKPAHWKHPPQNRPMNDGGNFNTWRNSDSERNNFSKPNVGPRFQQYDNNNMDMQQMQYRQPRPNYQGRNNFVRAPNSFNMNQQQGGYQGNRQFYQSRTHNPQTRPFNPNYQQRNQYHQSGDQVSGESSPNNQIDCYNGQSNGEEITSNAYPMNGAAYPAANSPQSAPMYATGPPPSTPQYMVDAGVQNIIGSRFFQSSRGMPSGQMPPPQQSNPCGYQSMPAAPSGPYGQYPSHYYHQYTPPTAAVQQ</sequence>
<comment type="catalytic activity">
    <reaction evidence="6">
        <text>ATP + H2O = ADP + phosphate + H(+)</text>
        <dbReference type="Rhea" id="RHEA:13065"/>
        <dbReference type="ChEBI" id="CHEBI:15377"/>
        <dbReference type="ChEBI" id="CHEBI:15378"/>
        <dbReference type="ChEBI" id="CHEBI:30616"/>
        <dbReference type="ChEBI" id="CHEBI:43474"/>
        <dbReference type="ChEBI" id="CHEBI:456216"/>
        <dbReference type="EC" id="3.6.4.13"/>
    </reaction>
</comment>
<feature type="short sequence motif" description="Q motif" evidence="7">
    <location>
        <begin position="77"/>
        <end position="105"/>
    </location>
</feature>
<dbReference type="InterPro" id="IPR014001">
    <property type="entry name" value="Helicase_ATP-bd"/>
</dbReference>
<evidence type="ECO:0000256" key="8">
    <source>
        <dbReference type="RuleBase" id="RU000492"/>
    </source>
</evidence>
<feature type="compositionally biased region" description="Low complexity" evidence="9">
    <location>
        <begin position="600"/>
        <end position="617"/>
    </location>
</feature>
<feature type="compositionally biased region" description="Polar residues" evidence="9">
    <location>
        <begin position="618"/>
        <end position="671"/>
    </location>
</feature>
<dbReference type="SMART" id="SM00490">
    <property type="entry name" value="HELICc"/>
    <property type="match status" value="1"/>
</dbReference>
<dbReference type="InterPro" id="IPR014014">
    <property type="entry name" value="RNA_helicase_DEAD_Q_motif"/>
</dbReference>
<feature type="compositionally biased region" description="Basic and acidic residues" evidence="9">
    <location>
        <begin position="1"/>
        <end position="20"/>
    </location>
</feature>
<evidence type="ECO:0000313" key="14">
    <source>
        <dbReference type="Proteomes" id="UP001151699"/>
    </source>
</evidence>
<dbReference type="InterPro" id="IPR001650">
    <property type="entry name" value="Helicase_C-like"/>
</dbReference>
<dbReference type="AlphaFoldDB" id="A0A9Q0N6M8"/>
<dbReference type="InterPro" id="IPR027417">
    <property type="entry name" value="P-loop_NTPase"/>
</dbReference>
<dbReference type="GO" id="GO:0003724">
    <property type="term" value="F:RNA helicase activity"/>
    <property type="evidence" value="ECO:0007669"/>
    <property type="project" value="UniProtKB-EC"/>
</dbReference>
<dbReference type="EC" id="3.6.4.13" evidence="1"/>
<keyword evidence="14" id="KW-1185">Reference proteome</keyword>
<feature type="compositionally biased region" description="Polar residues" evidence="9">
    <location>
        <begin position="484"/>
        <end position="497"/>
    </location>
</feature>
<dbReference type="OrthoDB" id="196131at2759"/>
<dbReference type="FunFam" id="3.40.50.300:FF:000079">
    <property type="entry name" value="probable ATP-dependent RNA helicase DDX17"/>
    <property type="match status" value="1"/>
</dbReference>
<feature type="region of interest" description="Disordered" evidence="9">
    <location>
        <begin position="463"/>
        <end position="569"/>
    </location>
</feature>
<comment type="similarity">
    <text evidence="8">Belongs to the DEAD box helicase family.</text>
</comment>
<evidence type="ECO:0000259" key="12">
    <source>
        <dbReference type="PROSITE" id="PS51195"/>
    </source>
</evidence>
<dbReference type="PANTHER" id="PTHR47958">
    <property type="entry name" value="ATP-DEPENDENT RNA HELICASE DBP3"/>
    <property type="match status" value="1"/>
</dbReference>
<comment type="caution">
    <text evidence="13">The sequence shown here is derived from an EMBL/GenBank/DDBJ whole genome shotgun (WGS) entry which is preliminary data.</text>
</comment>
<feature type="domain" description="Helicase C-terminal" evidence="11">
    <location>
        <begin position="297"/>
        <end position="460"/>
    </location>
</feature>
<evidence type="ECO:0000256" key="6">
    <source>
        <dbReference type="ARBA" id="ARBA00047984"/>
    </source>
</evidence>
<evidence type="ECO:0000256" key="7">
    <source>
        <dbReference type="PROSITE-ProRule" id="PRU00552"/>
    </source>
</evidence>
<evidence type="ECO:0000256" key="4">
    <source>
        <dbReference type="ARBA" id="ARBA00022806"/>
    </source>
</evidence>
<dbReference type="Pfam" id="PF00271">
    <property type="entry name" value="Helicase_C"/>
    <property type="match status" value="1"/>
</dbReference>
<evidence type="ECO:0000259" key="10">
    <source>
        <dbReference type="PROSITE" id="PS51192"/>
    </source>
</evidence>
<dbReference type="CDD" id="cd18787">
    <property type="entry name" value="SF2_C_DEAD"/>
    <property type="match status" value="1"/>
</dbReference>
<feature type="region of interest" description="Disordered" evidence="9">
    <location>
        <begin position="1"/>
        <end position="32"/>
    </location>
</feature>
<dbReference type="InterPro" id="IPR000629">
    <property type="entry name" value="RNA-helicase_DEAD-box_CS"/>
</dbReference>
<reference evidence="13" key="1">
    <citation type="submission" date="2022-07" db="EMBL/GenBank/DDBJ databases">
        <authorList>
            <person name="Trinca V."/>
            <person name="Uliana J.V.C."/>
            <person name="Torres T.T."/>
            <person name="Ward R.J."/>
            <person name="Monesi N."/>
        </authorList>
    </citation>
    <scope>NUCLEOTIDE SEQUENCE</scope>
    <source>
        <strain evidence="13">HSMRA1968</strain>
        <tissue evidence="13">Whole embryos</tissue>
    </source>
</reference>
<evidence type="ECO:0000313" key="13">
    <source>
        <dbReference type="EMBL" id="KAJ6644558.1"/>
    </source>
</evidence>
<evidence type="ECO:0000256" key="1">
    <source>
        <dbReference type="ARBA" id="ARBA00012552"/>
    </source>
</evidence>
<feature type="region of interest" description="Disordered" evidence="9">
    <location>
        <begin position="718"/>
        <end position="748"/>
    </location>
</feature>
<dbReference type="GO" id="GO:0005524">
    <property type="term" value="F:ATP binding"/>
    <property type="evidence" value="ECO:0007669"/>
    <property type="project" value="UniProtKB-KW"/>
</dbReference>
<dbReference type="GO" id="GO:0016787">
    <property type="term" value="F:hydrolase activity"/>
    <property type="evidence" value="ECO:0007669"/>
    <property type="project" value="UniProtKB-KW"/>
</dbReference>
<dbReference type="Proteomes" id="UP001151699">
    <property type="component" value="Chromosome B"/>
</dbReference>
<evidence type="ECO:0000256" key="5">
    <source>
        <dbReference type="ARBA" id="ARBA00022840"/>
    </source>
</evidence>
<name>A0A9Q0N6M8_9DIPT</name>
<dbReference type="SMART" id="SM00487">
    <property type="entry name" value="DEXDc"/>
    <property type="match status" value="1"/>
</dbReference>